<feature type="transmembrane region" description="Helical" evidence="13">
    <location>
        <begin position="394"/>
        <end position="416"/>
    </location>
</feature>
<feature type="transmembrane region" description="Helical" evidence="13">
    <location>
        <begin position="428"/>
        <end position="452"/>
    </location>
</feature>
<evidence type="ECO:0000256" key="4">
    <source>
        <dbReference type="ARBA" id="ARBA00022448"/>
    </source>
</evidence>
<dbReference type="Pfam" id="PF05631">
    <property type="entry name" value="MFS_5"/>
    <property type="match status" value="1"/>
</dbReference>
<feature type="region of interest" description="Disordered" evidence="12">
    <location>
        <begin position="591"/>
        <end position="628"/>
    </location>
</feature>
<evidence type="ECO:0000256" key="1">
    <source>
        <dbReference type="ARBA" id="ARBA00003019"/>
    </source>
</evidence>
<feature type="transmembrane region" description="Helical" evidence="13">
    <location>
        <begin position="544"/>
        <end position="565"/>
    </location>
</feature>
<evidence type="ECO:0000256" key="11">
    <source>
        <dbReference type="ARBA" id="ARBA00032555"/>
    </source>
</evidence>
<feature type="transmembrane region" description="Helical" evidence="13">
    <location>
        <begin position="311"/>
        <end position="333"/>
    </location>
</feature>
<keyword evidence="7 13" id="KW-1133">Transmembrane helix</keyword>
<keyword evidence="8" id="KW-0406">Ion transport</keyword>
<gene>
    <name evidence="14" type="ORF">PCAR00345_LOCUS5274</name>
</gene>
<evidence type="ECO:0000256" key="9">
    <source>
        <dbReference type="ARBA" id="ARBA00023136"/>
    </source>
</evidence>
<dbReference type="PANTHER" id="PTHR23516">
    <property type="entry name" value="SAM (S-ADENOSYL METHIONINE) TRANSPORTER"/>
    <property type="match status" value="1"/>
</dbReference>
<accession>A0A7S4B3G4</accession>
<evidence type="ECO:0000256" key="7">
    <source>
        <dbReference type="ARBA" id="ARBA00022989"/>
    </source>
</evidence>
<dbReference type="InterPro" id="IPR036259">
    <property type="entry name" value="MFS_trans_sf"/>
</dbReference>
<feature type="transmembrane region" description="Helical" evidence="13">
    <location>
        <begin position="188"/>
        <end position="207"/>
    </location>
</feature>
<feature type="transmembrane region" description="Helical" evidence="13">
    <location>
        <begin position="345"/>
        <end position="364"/>
    </location>
</feature>
<feature type="region of interest" description="Disordered" evidence="12">
    <location>
        <begin position="1"/>
        <end position="39"/>
    </location>
</feature>
<evidence type="ECO:0000256" key="8">
    <source>
        <dbReference type="ARBA" id="ARBA00023065"/>
    </source>
</evidence>
<dbReference type="GO" id="GO:0006811">
    <property type="term" value="P:monoatomic ion transport"/>
    <property type="evidence" value="ECO:0007669"/>
    <property type="project" value="UniProtKB-KW"/>
</dbReference>
<comment type="function">
    <text evidence="1">Mediates high-affinity intracellular uptake of the rare oligo-element molybdenum.</text>
</comment>
<feature type="transmembrane region" description="Helical" evidence="13">
    <location>
        <begin position="520"/>
        <end position="538"/>
    </location>
</feature>
<evidence type="ECO:0000256" key="2">
    <source>
        <dbReference type="ARBA" id="ARBA00004651"/>
    </source>
</evidence>
<feature type="transmembrane region" description="Helical" evidence="13">
    <location>
        <begin position="483"/>
        <end position="508"/>
    </location>
</feature>
<keyword evidence="9 13" id="KW-0472">Membrane</keyword>
<feature type="transmembrane region" description="Helical" evidence="13">
    <location>
        <begin position="219"/>
        <end position="238"/>
    </location>
</feature>
<evidence type="ECO:0000256" key="6">
    <source>
        <dbReference type="ARBA" id="ARBA00022692"/>
    </source>
</evidence>
<reference evidence="14" key="1">
    <citation type="submission" date="2021-01" db="EMBL/GenBank/DDBJ databases">
        <authorList>
            <person name="Corre E."/>
            <person name="Pelletier E."/>
            <person name="Niang G."/>
            <person name="Scheremetjew M."/>
            <person name="Finn R."/>
            <person name="Kale V."/>
            <person name="Holt S."/>
            <person name="Cochrane G."/>
            <person name="Meng A."/>
            <person name="Brown T."/>
            <person name="Cohen L."/>
        </authorList>
    </citation>
    <scope>NUCLEOTIDE SEQUENCE</scope>
    <source>
        <strain evidence="14">CCMP645</strain>
    </source>
</reference>
<evidence type="ECO:0000256" key="12">
    <source>
        <dbReference type="SAM" id="MobiDB-lite"/>
    </source>
</evidence>
<comment type="subcellular location">
    <subcellularLocation>
        <location evidence="2">Cell membrane</location>
        <topology evidence="2">Multi-pass membrane protein</topology>
    </subcellularLocation>
</comment>
<keyword evidence="5" id="KW-1003">Cell membrane</keyword>
<evidence type="ECO:0000256" key="3">
    <source>
        <dbReference type="ARBA" id="ARBA00021242"/>
    </source>
</evidence>
<proteinExistence type="predicted"/>
<feature type="transmembrane region" description="Helical" evidence="13">
    <location>
        <begin position="459"/>
        <end position="477"/>
    </location>
</feature>
<dbReference type="Gene3D" id="1.20.1250.20">
    <property type="entry name" value="MFS general substrate transporter like domains"/>
    <property type="match status" value="1"/>
</dbReference>
<evidence type="ECO:0000256" key="5">
    <source>
        <dbReference type="ARBA" id="ARBA00022475"/>
    </source>
</evidence>
<dbReference type="InterPro" id="IPR008509">
    <property type="entry name" value="MOT2/MFSD5"/>
</dbReference>
<sequence>MSSEKGAAPLYDPWANDPSTTFEATAEQAAPQRTIDTPRRETLHSGLRSASLHHAGGMHARRANANASSHMHLHAHPNIHAHAHPHAHAHRVHGALFPSDGPALDGTVMGEARPDRAASLVSLMQEAYARAPLEWSLLLVATTACVLALALSNFCARRAAAAHAGGSAAAHASSREEASYVRLRNRYLACYAFAVFGDWLQGGYIYALYEAHGYEMQEIAWLFVIGYGSAATLGTYSSAVGDVAGHRRNCVAYGLLYSLSCLLNNSDDLSMLALSRLLGGISYSILFTNFESWLIAEADASALPPKILTRLFGLATFCNALSAVVAGVVGHVAVEMLPQTTQNKYTAPFNIAVGALLLASLLSATQWTERYGDRQGSAAASLLKSWRTIRGSRTLLTLGLVNALYETALYVFVFVWTPSLERRSPRPLSHGLVFSLFMLCKMVGSQGFSLVSHAVPPRVCLTVVFSGSAIAMAVPLVTSSYEALLFAFCGFECLLGVYWPAIALLRAAEISDGQRSSMMAVFRVLLNALVIGVLLLVGALSEPFIFALAAAMLALCLCATSVFYLPSDAMGGRTNSSLAAFLRVGADGATDGATDGCDSPRESKSSQRRPLVSAESMDDSVNDSVNDSDCEKLCTASPINASTSSKSNATLTCRA</sequence>
<keyword evidence="4" id="KW-0813">Transport</keyword>
<dbReference type="PANTHER" id="PTHR23516:SF1">
    <property type="entry name" value="MOLYBDATE-ANION TRANSPORTER"/>
    <property type="match status" value="1"/>
</dbReference>
<evidence type="ECO:0000313" key="14">
    <source>
        <dbReference type="EMBL" id="CAE0752687.1"/>
    </source>
</evidence>
<dbReference type="SUPFAM" id="SSF103473">
    <property type="entry name" value="MFS general substrate transporter"/>
    <property type="match status" value="1"/>
</dbReference>
<keyword evidence="6 13" id="KW-0812">Transmembrane</keyword>
<name>A0A7S4B3G4_CHRCT</name>
<evidence type="ECO:0000256" key="13">
    <source>
        <dbReference type="SAM" id="Phobius"/>
    </source>
</evidence>
<feature type="transmembrane region" description="Helical" evidence="13">
    <location>
        <begin position="135"/>
        <end position="156"/>
    </location>
</feature>
<dbReference type="GO" id="GO:0015098">
    <property type="term" value="F:molybdate ion transmembrane transporter activity"/>
    <property type="evidence" value="ECO:0007669"/>
    <property type="project" value="InterPro"/>
</dbReference>
<dbReference type="GO" id="GO:0005886">
    <property type="term" value="C:plasma membrane"/>
    <property type="evidence" value="ECO:0007669"/>
    <property type="project" value="UniProtKB-SubCell"/>
</dbReference>
<evidence type="ECO:0000256" key="10">
    <source>
        <dbReference type="ARBA" id="ARBA00030646"/>
    </source>
</evidence>
<protein>
    <recommendedName>
        <fullName evidence="3">Molybdate-anion transporter</fullName>
    </recommendedName>
    <alternativeName>
        <fullName evidence="10">Major facilitator superfamily domain-containing protein 5</fullName>
    </alternativeName>
    <alternativeName>
        <fullName evidence="11">Molybdate transporter 2 homolog</fullName>
    </alternativeName>
</protein>
<dbReference type="EMBL" id="HBIZ01009034">
    <property type="protein sequence ID" value="CAE0752687.1"/>
    <property type="molecule type" value="Transcribed_RNA"/>
</dbReference>
<dbReference type="AlphaFoldDB" id="A0A7S4B3G4"/>
<organism evidence="14">
    <name type="scientific">Chrysotila carterae</name>
    <name type="common">Marine alga</name>
    <name type="synonym">Syracosphaera carterae</name>
    <dbReference type="NCBI Taxonomy" id="13221"/>
    <lineage>
        <taxon>Eukaryota</taxon>
        <taxon>Haptista</taxon>
        <taxon>Haptophyta</taxon>
        <taxon>Prymnesiophyceae</taxon>
        <taxon>Isochrysidales</taxon>
        <taxon>Isochrysidaceae</taxon>
        <taxon>Chrysotila</taxon>
    </lineage>
</organism>